<evidence type="ECO:0000256" key="1">
    <source>
        <dbReference type="ARBA" id="ARBA00010466"/>
    </source>
</evidence>
<evidence type="ECO:0000313" key="7">
    <source>
        <dbReference type="Proteomes" id="UP001596158"/>
    </source>
</evidence>
<comment type="similarity">
    <text evidence="1">Belongs to the SorC transcriptional regulatory family.</text>
</comment>
<accession>A0ABW1RRT1</accession>
<dbReference type="InterPro" id="IPR037171">
    <property type="entry name" value="NagB/RpiA_transferase-like"/>
</dbReference>
<proteinExistence type="inferred from homology"/>
<dbReference type="Gene3D" id="3.40.50.1360">
    <property type="match status" value="1"/>
</dbReference>
<comment type="caution">
    <text evidence="6">The sequence shown here is derived from an EMBL/GenBank/DDBJ whole genome shotgun (WGS) entry which is preliminary data.</text>
</comment>
<keyword evidence="2" id="KW-0805">Transcription regulation</keyword>
<dbReference type="InterPro" id="IPR051054">
    <property type="entry name" value="SorC_transcr_regulators"/>
</dbReference>
<evidence type="ECO:0000256" key="3">
    <source>
        <dbReference type="ARBA" id="ARBA00023125"/>
    </source>
</evidence>
<evidence type="ECO:0000259" key="5">
    <source>
        <dbReference type="Pfam" id="PF04198"/>
    </source>
</evidence>
<dbReference type="InterPro" id="IPR036388">
    <property type="entry name" value="WH-like_DNA-bd_sf"/>
</dbReference>
<keyword evidence="4" id="KW-0804">Transcription</keyword>
<evidence type="ECO:0000256" key="2">
    <source>
        <dbReference type="ARBA" id="ARBA00023015"/>
    </source>
</evidence>
<dbReference type="Pfam" id="PF04198">
    <property type="entry name" value="Sugar-bind"/>
    <property type="match status" value="1"/>
</dbReference>
<gene>
    <name evidence="6" type="ORF">ACFQGR_01710</name>
</gene>
<reference evidence="7" key="1">
    <citation type="journal article" date="2019" name="Int. J. Syst. Evol. Microbiol.">
        <title>The Global Catalogue of Microorganisms (GCM) 10K type strain sequencing project: providing services to taxonomists for standard genome sequencing and annotation.</title>
        <authorList>
            <consortium name="The Broad Institute Genomics Platform"/>
            <consortium name="The Broad Institute Genome Sequencing Center for Infectious Disease"/>
            <person name="Wu L."/>
            <person name="Ma J."/>
        </authorList>
    </citation>
    <scope>NUCLEOTIDE SEQUENCE [LARGE SCALE GENOMIC DNA]</scope>
    <source>
        <strain evidence="7">CCM 8924</strain>
    </source>
</reference>
<dbReference type="InterPro" id="IPR007324">
    <property type="entry name" value="Sugar-bd_dom_put"/>
</dbReference>
<evidence type="ECO:0000313" key="6">
    <source>
        <dbReference type="EMBL" id="MFC6178128.1"/>
    </source>
</evidence>
<sequence>MNRKDFIANISQDFYISQLSLAEISEKYSISRYLVNKYLKDARDSGIVKIEINMPTTRNVELEQEIKKAFNIQNVYVIRFAENPNDTIQNTINFAADHIQSLIHNNDIVGTAWGGTIYEVISKFQSKVLENVTFTQFMGENMKYNSSVGTTRMVERAAYKFSANYLTMVGPLYIVNDDVRQGLANEISIRKTFAAAKRMNLIFTGLGTLSSVNSIPAWHQGINDIFPNVNTDEIVGMVYGRPYDIDGCFLNLGADKTFGIDLANILATPRRVAVVKSKFKTNAALGALRGGLITDLITTESVANRILTDQNN</sequence>
<keyword evidence="7" id="KW-1185">Reference proteome</keyword>
<dbReference type="PANTHER" id="PTHR34294">
    <property type="entry name" value="TRANSCRIPTIONAL REGULATOR-RELATED"/>
    <property type="match status" value="1"/>
</dbReference>
<dbReference type="Gene3D" id="1.10.10.10">
    <property type="entry name" value="Winged helix-like DNA-binding domain superfamily/Winged helix DNA-binding domain"/>
    <property type="match status" value="1"/>
</dbReference>
<keyword evidence="3" id="KW-0238">DNA-binding</keyword>
<dbReference type="PANTHER" id="PTHR34294:SF1">
    <property type="entry name" value="TRANSCRIPTIONAL REGULATOR LSRR"/>
    <property type="match status" value="1"/>
</dbReference>
<name>A0ABW1RRT1_9LACO</name>
<dbReference type="SUPFAM" id="SSF100950">
    <property type="entry name" value="NagB/RpiA/CoA transferase-like"/>
    <property type="match status" value="1"/>
</dbReference>
<dbReference type="RefSeq" id="WP_137600707.1">
    <property type="nucleotide sequence ID" value="NZ_BJDT01000005.1"/>
</dbReference>
<protein>
    <submittedName>
        <fullName evidence="6">Sugar-binding transcriptional regulator</fullName>
    </submittedName>
</protein>
<dbReference type="EMBL" id="JBHSSG010000007">
    <property type="protein sequence ID" value="MFC6178128.1"/>
    <property type="molecule type" value="Genomic_DNA"/>
</dbReference>
<evidence type="ECO:0000256" key="4">
    <source>
        <dbReference type="ARBA" id="ARBA00023163"/>
    </source>
</evidence>
<dbReference type="Proteomes" id="UP001596158">
    <property type="component" value="Unassembled WGS sequence"/>
</dbReference>
<feature type="domain" description="Sugar-binding" evidence="5">
    <location>
        <begin position="56"/>
        <end position="307"/>
    </location>
</feature>
<organism evidence="6 7">
    <name type="scientific">Weissella sagaensis</name>
    <dbReference type="NCBI Taxonomy" id="2559928"/>
    <lineage>
        <taxon>Bacteria</taxon>
        <taxon>Bacillati</taxon>
        <taxon>Bacillota</taxon>
        <taxon>Bacilli</taxon>
        <taxon>Lactobacillales</taxon>
        <taxon>Lactobacillaceae</taxon>
        <taxon>Weissella</taxon>
    </lineage>
</organism>